<evidence type="ECO:0000256" key="12">
    <source>
        <dbReference type="ARBA" id="ARBA00023315"/>
    </source>
</evidence>
<dbReference type="NCBIfam" id="NF003441">
    <property type="entry name" value="PRK04974.1"/>
    <property type="match status" value="1"/>
</dbReference>
<dbReference type="OrthoDB" id="335193at2"/>
<comment type="caution">
    <text evidence="17">The sequence shown here is derived from an EMBL/GenBank/DDBJ whole genome shotgun (WGS) entry which is preliminary data.</text>
</comment>
<evidence type="ECO:0000259" key="16">
    <source>
        <dbReference type="SMART" id="SM00563"/>
    </source>
</evidence>
<dbReference type="PIRSF" id="PIRSF000437">
    <property type="entry name" value="GPAT_DHAPAT"/>
    <property type="match status" value="1"/>
</dbReference>
<accession>A0A246HHH0</accession>
<evidence type="ECO:0000256" key="14">
    <source>
        <dbReference type="HAMAP-Rule" id="MF_00393"/>
    </source>
</evidence>
<keyword evidence="11 14" id="KW-1208">Phospholipid metabolism</keyword>
<dbReference type="SMART" id="SM00563">
    <property type="entry name" value="PlsC"/>
    <property type="match status" value="1"/>
</dbReference>
<keyword evidence="10 14" id="KW-0594">Phospholipid biosynthesis</keyword>
<evidence type="ECO:0000313" key="18">
    <source>
        <dbReference type="Proteomes" id="UP000198157"/>
    </source>
</evidence>
<keyword evidence="8 14" id="KW-0808">Transferase</keyword>
<sequence length="904" mass="100115">MKPMPNQNPLPFPGEEPPKTPDATSSSPATVPSDGAAAPVPPVAGAPAEAVAADAEPAAIVPSAIVPGTRAPSGRPPWWSRLLGRLVEPWLSLKIEPEHPGQYNDGRPVVYVLEDYGLSNALILDKACREAGLPSPLVPIAGDPTGRKRAYLALSRRSSSNSLIPEQRGAKTHSDSLAKVLQAHRARGELDVHLVPVSIFVGRAPDKQSGWFAVLFSENWALVGRFRRLLAVLLNGRSTIVRFAPPISLRATVDEGLDPERTVRKLQRVLRTHFRRIRESVIGPDLSTRRLLVDKVLDADTVREAIASQAKRDNSKPADAWKKAHAYAWEIAADYSSPVVRSASFMLSHVWNRIYAGVLVHHLDKFKAAAPGHEVVYVPSHRSHMDYLLLSYLLYDRGIVPPHIVAGINLNLPVVGTLLRKGGAFFIRRSIRGNALYSAVLSEYVAQLVAGGYSIEYFVEGGRSRTGRLLQPKGGMISMTLRAFLRQPRKPVLFQPVYIGYEKLMEGGSYLDELSGRPKEKESIWSLLWSIPKVLKQNYGQVVVNFGEPIALNDVLAQRAPEWNGQPVGEDEKPSWLSGTVDHLAERIQVHINGAADVNPINLLALALLSTPKHAMGEADLIAQIELCKTLLVEMPYSDRVTVTPHSPERIIAHAEEINVLTRIKHPLGDVLSVSGDTAVLLSYFRNNVIHLFTASSWVACCFQNNRRMSRTGLVQLGRTVYPFLQAELFLPWTEDEFAQRIEQTINVFVREGLLQNINDDDGGILARNTGQTDEVFRLRAIGHSLQQAFERYYIAISVLVKNGPGTLGAAELESLCQQAAQRLSLLYAPAAPEFFDRTLFRGFIQKLRELRLVWPDENSKLLFDARLDAWAKDAKFILGRELRHTIERVSPEAAKPEEPVAQD</sequence>
<comment type="pathway">
    <text evidence="3">Lipid metabolism.</text>
</comment>
<dbReference type="GO" id="GO:0005886">
    <property type="term" value="C:plasma membrane"/>
    <property type="evidence" value="ECO:0007669"/>
    <property type="project" value="UniProtKB-SubCell"/>
</dbReference>
<dbReference type="InterPro" id="IPR002123">
    <property type="entry name" value="Plipid/glycerol_acylTrfase"/>
</dbReference>
<dbReference type="PIRSF" id="PIRSF500064">
    <property type="entry name" value="GPAT"/>
    <property type="match status" value="1"/>
</dbReference>
<dbReference type="InterPro" id="IPR022284">
    <property type="entry name" value="GPAT/DHAPAT"/>
</dbReference>
<feature type="compositionally biased region" description="Pro residues" evidence="15">
    <location>
        <begin position="1"/>
        <end position="15"/>
    </location>
</feature>
<gene>
    <name evidence="14" type="primary">plsB</name>
    <name evidence="17" type="ORF">CEE60_19525</name>
</gene>
<dbReference type="InterPro" id="IPR045520">
    <property type="entry name" value="GPAT/DHAPAT_C"/>
</dbReference>
<reference evidence="17 18" key="1">
    <citation type="submission" date="2017-06" db="EMBL/GenBank/DDBJ databases">
        <authorList>
            <person name="Kim H.J."/>
            <person name="Triplett B.A."/>
        </authorList>
    </citation>
    <scope>NUCLEOTIDE SEQUENCE [LARGE SCALE GENOMIC DNA]</scope>
    <source>
        <strain evidence="17 18">13146</strain>
    </source>
</reference>
<evidence type="ECO:0000256" key="15">
    <source>
        <dbReference type="SAM" id="MobiDB-lite"/>
    </source>
</evidence>
<dbReference type="CDD" id="cd07993">
    <property type="entry name" value="LPLAT_DHAPAT-like"/>
    <property type="match status" value="1"/>
</dbReference>
<dbReference type="GO" id="GO:0004366">
    <property type="term" value="F:glycerol-3-phosphate O-acyltransferase activity"/>
    <property type="evidence" value="ECO:0007669"/>
    <property type="project" value="UniProtKB-UniRule"/>
</dbReference>
<feature type="region of interest" description="Disordered" evidence="15">
    <location>
        <begin position="1"/>
        <end position="43"/>
    </location>
</feature>
<evidence type="ECO:0000256" key="7">
    <source>
        <dbReference type="ARBA" id="ARBA00022475"/>
    </source>
</evidence>
<comment type="pathway">
    <text evidence="2 14">Phospholipid metabolism; CDP-diacylglycerol biosynthesis; CDP-diacylglycerol from sn-glycerol 3-phosphate: step 1/3.</text>
</comment>
<dbReference type="Pfam" id="PF19277">
    <property type="entry name" value="GPAT_C"/>
    <property type="match status" value="1"/>
</dbReference>
<feature type="short sequence motif" description="HXXXXD motif" evidence="14">
    <location>
        <begin position="380"/>
        <end position="385"/>
    </location>
</feature>
<dbReference type="PANTHER" id="PTHR12563">
    <property type="entry name" value="GLYCEROL-3-PHOSPHATE ACYLTRANSFERASE"/>
    <property type="match status" value="1"/>
</dbReference>
<keyword evidence="12 14" id="KW-0012">Acyltransferase</keyword>
<dbReference type="EC" id="2.3.1.15" evidence="5 14"/>
<evidence type="ECO:0000256" key="8">
    <source>
        <dbReference type="ARBA" id="ARBA00022679"/>
    </source>
</evidence>
<evidence type="ECO:0000256" key="10">
    <source>
        <dbReference type="ARBA" id="ARBA00023209"/>
    </source>
</evidence>
<evidence type="ECO:0000256" key="11">
    <source>
        <dbReference type="ARBA" id="ARBA00023264"/>
    </source>
</evidence>
<keyword evidence="9 14" id="KW-0472">Membrane</keyword>
<comment type="subcellular location">
    <subcellularLocation>
        <location evidence="1 14">Cell membrane</location>
        <topology evidence="1 14">Peripheral membrane protein</topology>
        <orientation evidence="1 14">Cytoplasmic side</orientation>
    </subcellularLocation>
</comment>
<dbReference type="PANTHER" id="PTHR12563:SF17">
    <property type="entry name" value="DIHYDROXYACETONE PHOSPHATE ACYLTRANSFERASE"/>
    <property type="match status" value="1"/>
</dbReference>
<dbReference type="HAMAP" id="MF_00393">
    <property type="entry name" value="Glyc3P_acyltrans"/>
    <property type="match status" value="1"/>
</dbReference>
<dbReference type="GO" id="GO:0016024">
    <property type="term" value="P:CDP-diacylglycerol biosynthetic process"/>
    <property type="evidence" value="ECO:0007669"/>
    <property type="project" value="UniProtKB-UniRule"/>
</dbReference>
<evidence type="ECO:0000256" key="9">
    <source>
        <dbReference type="ARBA" id="ARBA00023136"/>
    </source>
</evidence>
<keyword evidence="14" id="KW-0443">Lipid metabolism</keyword>
<comment type="domain">
    <text evidence="14">The HXXXXD motif is essential for acyltransferase activity and may constitute the binding site for the phosphate moiety of the glycerol-3-phosphate.</text>
</comment>
<evidence type="ECO:0000256" key="3">
    <source>
        <dbReference type="ARBA" id="ARBA00005189"/>
    </source>
</evidence>
<dbReference type="NCBIfam" id="TIGR03703">
    <property type="entry name" value="plsB"/>
    <property type="match status" value="1"/>
</dbReference>
<keyword evidence="7 14" id="KW-1003">Cell membrane</keyword>
<dbReference type="Proteomes" id="UP000198157">
    <property type="component" value="Unassembled WGS sequence"/>
</dbReference>
<organism evidence="17 18">
    <name type="scientific">Stenotrophomonas maltophilia</name>
    <name type="common">Pseudomonas maltophilia</name>
    <name type="synonym">Xanthomonas maltophilia</name>
    <dbReference type="NCBI Taxonomy" id="40324"/>
    <lineage>
        <taxon>Bacteria</taxon>
        <taxon>Pseudomonadati</taxon>
        <taxon>Pseudomonadota</taxon>
        <taxon>Gammaproteobacteria</taxon>
        <taxon>Lysobacterales</taxon>
        <taxon>Lysobacteraceae</taxon>
        <taxon>Stenotrophomonas</taxon>
        <taxon>Stenotrophomonas maltophilia group</taxon>
    </lineage>
</organism>
<evidence type="ECO:0000256" key="2">
    <source>
        <dbReference type="ARBA" id="ARBA00004765"/>
    </source>
</evidence>
<keyword evidence="14" id="KW-0444">Lipid biosynthesis</keyword>
<evidence type="ECO:0000313" key="17">
    <source>
        <dbReference type="EMBL" id="OWQ49608.1"/>
    </source>
</evidence>
<dbReference type="EMBL" id="NIVS01000058">
    <property type="protein sequence ID" value="OWQ49608.1"/>
    <property type="molecule type" value="Genomic_DNA"/>
</dbReference>
<dbReference type="UniPathway" id="UPA00557">
    <property type="reaction ID" value="UER00612"/>
</dbReference>
<evidence type="ECO:0000256" key="1">
    <source>
        <dbReference type="ARBA" id="ARBA00004413"/>
    </source>
</evidence>
<dbReference type="InterPro" id="IPR028354">
    <property type="entry name" value="GPAT_PlsB"/>
</dbReference>
<dbReference type="InterPro" id="IPR041728">
    <property type="entry name" value="GPAT/DHAPAT_LPLAT"/>
</dbReference>
<dbReference type="Pfam" id="PF01553">
    <property type="entry name" value="Acyltransferase"/>
    <property type="match status" value="1"/>
</dbReference>
<dbReference type="AlphaFoldDB" id="A0A246HHH0"/>
<name>A0A246HHH0_STEMA</name>
<evidence type="ECO:0000256" key="5">
    <source>
        <dbReference type="ARBA" id="ARBA00013113"/>
    </source>
</evidence>
<evidence type="ECO:0000256" key="13">
    <source>
        <dbReference type="ARBA" id="ARBA00048427"/>
    </source>
</evidence>
<protein>
    <recommendedName>
        <fullName evidence="6 14">Glycerol-3-phosphate acyltransferase</fullName>
        <shortName evidence="14">GPAT</shortName>
        <ecNumber evidence="5 14">2.3.1.15</ecNumber>
    </recommendedName>
</protein>
<evidence type="ECO:0000256" key="6">
    <source>
        <dbReference type="ARBA" id="ARBA00013432"/>
    </source>
</evidence>
<comment type="similarity">
    <text evidence="4 14">Belongs to the GPAT/DAPAT family.</text>
</comment>
<dbReference type="GO" id="GO:0006631">
    <property type="term" value="P:fatty acid metabolic process"/>
    <property type="evidence" value="ECO:0007669"/>
    <property type="project" value="TreeGrafter"/>
</dbReference>
<proteinExistence type="inferred from homology"/>
<comment type="catalytic activity">
    <reaction evidence="13 14">
        <text>sn-glycerol 3-phosphate + an acyl-CoA = a 1-acyl-sn-glycero-3-phosphate + CoA</text>
        <dbReference type="Rhea" id="RHEA:15325"/>
        <dbReference type="ChEBI" id="CHEBI:57287"/>
        <dbReference type="ChEBI" id="CHEBI:57597"/>
        <dbReference type="ChEBI" id="CHEBI:57970"/>
        <dbReference type="ChEBI" id="CHEBI:58342"/>
        <dbReference type="EC" id="2.3.1.15"/>
    </reaction>
</comment>
<evidence type="ECO:0000256" key="4">
    <source>
        <dbReference type="ARBA" id="ARBA00007937"/>
    </source>
</evidence>
<feature type="domain" description="Phospholipid/glycerol acyltransferase" evidence="16">
    <location>
        <begin position="375"/>
        <end position="502"/>
    </location>
</feature>
<dbReference type="SUPFAM" id="SSF69593">
    <property type="entry name" value="Glycerol-3-phosphate (1)-acyltransferase"/>
    <property type="match status" value="1"/>
</dbReference>